<dbReference type="InterPro" id="IPR002481">
    <property type="entry name" value="FUR"/>
</dbReference>
<reference evidence="7" key="1">
    <citation type="submission" date="2018-05" db="EMBL/GenBank/DDBJ databases">
        <authorList>
            <person name="Lanie J.A."/>
            <person name="Ng W.-L."/>
            <person name="Kazmierczak K.M."/>
            <person name="Andrzejewski T.M."/>
            <person name="Davidsen T.M."/>
            <person name="Wayne K.J."/>
            <person name="Tettelin H."/>
            <person name="Glass J.I."/>
            <person name="Rusch D."/>
            <person name="Podicherti R."/>
            <person name="Tsui H.-C.T."/>
            <person name="Winkler M.E."/>
        </authorList>
    </citation>
    <scope>NUCLEOTIDE SEQUENCE</scope>
</reference>
<evidence type="ECO:0000256" key="1">
    <source>
        <dbReference type="ARBA" id="ARBA00007957"/>
    </source>
</evidence>
<dbReference type="AlphaFoldDB" id="A0A383EBZ7"/>
<dbReference type="GO" id="GO:0000976">
    <property type="term" value="F:transcription cis-regulatory region binding"/>
    <property type="evidence" value="ECO:0007669"/>
    <property type="project" value="TreeGrafter"/>
</dbReference>
<evidence type="ECO:0000256" key="3">
    <source>
        <dbReference type="ARBA" id="ARBA00022833"/>
    </source>
</evidence>
<name>A0A383EBZ7_9ZZZZ</name>
<dbReference type="CDD" id="cd07153">
    <property type="entry name" value="Fur_like"/>
    <property type="match status" value="1"/>
</dbReference>
<dbReference type="PANTHER" id="PTHR33202">
    <property type="entry name" value="ZINC UPTAKE REGULATION PROTEIN"/>
    <property type="match status" value="1"/>
</dbReference>
<dbReference type="InterPro" id="IPR036390">
    <property type="entry name" value="WH_DNA-bd_sf"/>
</dbReference>
<dbReference type="GO" id="GO:0003700">
    <property type="term" value="F:DNA-binding transcription factor activity"/>
    <property type="evidence" value="ECO:0007669"/>
    <property type="project" value="InterPro"/>
</dbReference>
<dbReference type="InterPro" id="IPR036388">
    <property type="entry name" value="WH-like_DNA-bd_sf"/>
</dbReference>
<protein>
    <recommendedName>
        <fullName evidence="8">Ferric uptake regulation protein</fullName>
    </recommendedName>
</protein>
<keyword evidence="3" id="KW-0862">Zinc</keyword>
<dbReference type="PANTHER" id="PTHR33202:SF7">
    <property type="entry name" value="FERRIC UPTAKE REGULATION PROTEIN"/>
    <property type="match status" value="1"/>
</dbReference>
<dbReference type="GO" id="GO:1900376">
    <property type="term" value="P:regulation of secondary metabolite biosynthetic process"/>
    <property type="evidence" value="ECO:0007669"/>
    <property type="project" value="TreeGrafter"/>
</dbReference>
<sequence>MRNADDSLACLQENGYRVTTTREAVSKVLHRLKGPFTIEELADSLPGIGRATAFRTVRLFQDLGIICRVNLENGSVRYQLASTGEHHHHFICTDCGVVTEFIDAHIDQAVNRQAQGADFELNSHT</sequence>
<dbReference type="Pfam" id="PF01475">
    <property type="entry name" value="FUR"/>
    <property type="match status" value="1"/>
</dbReference>
<dbReference type="GO" id="GO:0008270">
    <property type="term" value="F:zinc ion binding"/>
    <property type="evidence" value="ECO:0007669"/>
    <property type="project" value="TreeGrafter"/>
</dbReference>
<evidence type="ECO:0008006" key="8">
    <source>
        <dbReference type="Google" id="ProtNLM"/>
    </source>
</evidence>
<evidence type="ECO:0000256" key="2">
    <source>
        <dbReference type="ARBA" id="ARBA00022491"/>
    </source>
</evidence>
<feature type="non-terminal residue" evidence="7">
    <location>
        <position position="125"/>
    </location>
</feature>
<comment type="similarity">
    <text evidence="1">Belongs to the Fur family.</text>
</comment>
<keyword evidence="6" id="KW-0804">Transcription</keyword>
<organism evidence="7">
    <name type="scientific">marine metagenome</name>
    <dbReference type="NCBI Taxonomy" id="408172"/>
    <lineage>
        <taxon>unclassified sequences</taxon>
        <taxon>metagenomes</taxon>
        <taxon>ecological metagenomes</taxon>
    </lineage>
</organism>
<keyword evidence="5" id="KW-0238">DNA-binding</keyword>
<dbReference type="GO" id="GO:0045892">
    <property type="term" value="P:negative regulation of DNA-templated transcription"/>
    <property type="evidence" value="ECO:0007669"/>
    <property type="project" value="TreeGrafter"/>
</dbReference>
<accession>A0A383EBZ7</accession>
<dbReference type="Gene3D" id="3.30.1490.190">
    <property type="match status" value="1"/>
</dbReference>
<evidence type="ECO:0000256" key="6">
    <source>
        <dbReference type="ARBA" id="ARBA00023163"/>
    </source>
</evidence>
<dbReference type="EMBL" id="UINC01224332">
    <property type="protein sequence ID" value="SVE53910.1"/>
    <property type="molecule type" value="Genomic_DNA"/>
</dbReference>
<dbReference type="SUPFAM" id="SSF46785">
    <property type="entry name" value="Winged helix' DNA-binding domain"/>
    <property type="match status" value="1"/>
</dbReference>
<keyword evidence="2" id="KW-0678">Repressor</keyword>
<evidence type="ECO:0000256" key="4">
    <source>
        <dbReference type="ARBA" id="ARBA00023015"/>
    </source>
</evidence>
<evidence type="ECO:0000256" key="5">
    <source>
        <dbReference type="ARBA" id="ARBA00023125"/>
    </source>
</evidence>
<gene>
    <name evidence="7" type="ORF">METZ01_LOCUS506764</name>
</gene>
<dbReference type="Gene3D" id="1.10.10.10">
    <property type="entry name" value="Winged helix-like DNA-binding domain superfamily/Winged helix DNA-binding domain"/>
    <property type="match status" value="1"/>
</dbReference>
<keyword evidence="4" id="KW-0805">Transcription regulation</keyword>
<evidence type="ECO:0000313" key="7">
    <source>
        <dbReference type="EMBL" id="SVE53910.1"/>
    </source>
</evidence>
<dbReference type="InterPro" id="IPR043135">
    <property type="entry name" value="Fur_C"/>
</dbReference>
<proteinExistence type="inferred from homology"/>